<dbReference type="GO" id="GO:0003887">
    <property type="term" value="F:DNA-directed DNA polymerase activity"/>
    <property type="evidence" value="ECO:0007669"/>
    <property type="project" value="UniProtKB-KW"/>
</dbReference>
<keyword evidence="3" id="KW-0548">Nucleotidyltransferase</keyword>
<feature type="compositionally biased region" description="Polar residues" evidence="1">
    <location>
        <begin position="105"/>
        <end position="124"/>
    </location>
</feature>
<proteinExistence type="predicted"/>
<dbReference type="RefSeq" id="XP_031024604.1">
    <property type="nucleotide sequence ID" value="XM_031169431.1"/>
</dbReference>
<organism evidence="3 4">
    <name type="scientific">Synchytrium microbalum</name>
    <dbReference type="NCBI Taxonomy" id="1806994"/>
    <lineage>
        <taxon>Eukaryota</taxon>
        <taxon>Fungi</taxon>
        <taxon>Fungi incertae sedis</taxon>
        <taxon>Chytridiomycota</taxon>
        <taxon>Chytridiomycota incertae sedis</taxon>
        <taxon>Chytridiomycetes</taxon>
        <taxon>Synchytriales</taxon>
        <taxon>Synchytriaceae</taxon>
        <taxon>Synchytrium</taxon>
    </lineage>
</organism>
<dbReference type="EMBL" id="QEAO01000018">
    <property type="protein sequence ID" value="TPX33687.1"/>
    <property type="molecule type" value="Genomic_DNA"/>
</dbReference>
<feature type="region of interest" description="Disordered" evidence="1">
    <location>
        <begin position="30"/>
        <end position="55"/>
    </location>
</feature>
<evidence type="ECO:0000259" key="2">
    <source>
        <dbReference type="Pfam" id="PF07727"/>
    </source>
</evidence>
<dbReference type="InterPro" id="IPR013103">
    <property type="entry name" value="RVT_2"/>
</dbReference>
<evidence type="ECO:0000256" key="1">
    <source>
        <dbReference type="SAM" id="MobiDB-lite"/>
    </source>
</evidence>
<dbReference type="Pfam" id="PF07727">
    <property type="entry name" value="RVT_2"/>
    <property type="match status" value="1"/>
</dbReference>
<dbReference type="CDD" id="cd09272">
    <property type="entry name" value="RNase_HI_RT_Ty1"/>
    <property type="match status" value="1"/>
</dbReference>
<dbReference type="PANTHER" id="PTHR11439:SF467">
    <property type="entry name" value="INTEGRASE CATALYTIC DOMAIN-CONTAINING PROTEIN"/>
    <property type="match status" value="1"/>
</dbReference>
<dbReference type="STRING" id="1806994.A0A507BY22"/>
<accession>A0A507BY22</accession>
<keyword evidence="3" id="KW-0808">Transferase</keyword>
<sequence length="494" mass="56079">MDGLTGRVQAARLQHCVFRETVFPSIKDHFTYDNDDFDDEPNEEEASQRRKKTPHKIHNLRTRECLIVAVTDYSDDDLHDTTGVNRNMKSVPVNDPNELPHQKKSSNVKNTLSASNSPWRNPSFRQGELARKPPIDKYADVLKQQGFITTEEAPTVFFKLSKDGPCITSIYVDDTNAMGTPAAVDCTTQMLKNTFKMKDFGTVTACIGVQIDHLNGGTFLHQTQMVDKILNATNLVDIPTETTPLKVKEDEEAYTYIESYRSIIGMLSYLANTTRPDISFSVNLLARFSNKPSNRHYEGIKHICAYLKGTRDYGLFFRRTTDTTVKVMGYSDAGYLSDSRTTKSQTGYVYTVNGTAFLWHSCKQPLNTTSSYEVELMAMYEACRELTWLMKFSNTMQDTLKEGILHKPIPMYMDNEAAFNNITQGYIRTRANMHIQPKFYKTKEYITQGLMRLNHIPGDDNPADILTKTLPTLAHEKHVAKLGLISQKSLFEAS</sequence>
<keyword evidence="3" id="KW-0239">DNA-directed DNA polymerase</keyword>
<dbReference type="AlphaFoldDB" id="A0A507BY22"/>
<feature type="compositionally biased region" description="Acidic residues" evidence="1">
    <location>
        <begin position="33"/>
        <end position="45"/>
    </location>
</feature>
<dbReference type="GeneID" id="42004728"/>
<feature type="domain" description="Reverse transcriptase Ty1/copia-type" evidence="2">
    <location>
        <begin position="138"/>
        <end position="245"/>
    </location>
</feature>
<evidence type="ECO:0000313" key="3">
    <source>
        <dbReference type="EMBL" id="TPX33687.1"/>
    </source>
</evidence>
<dbReference type="SUPFAM" id="SSF56672">
    <property type="entry name" value="DNA/RNA polymerases"/>
    <property type="match status" value="1"/>
</dbReference>
<feature type="region of interest" description="Disordered" evidence="1">
    <location>
        <begin position="77"/>
        <end position="126"/>
    </location>
</feature>
<dbReference type="OrthoDB" id="5423336at2759"/>
<protein>
    <submittedName>
        <fullName evidence="3">DNA-directed DNA polymerase</fullName>
    </submittedName>
</protein>
<gene>
    <name evidence="3" type="ORF">SmJEL517_g03503</name>
</gene>
<dbReference type="PANTHER" id="PTHR11439">
    <property type="entry name" value="GAG-POL-RELATED RETROTRANSPOSON"/>
    <property type="match status" value="1"/>
</dbReference>
<keyword evidence="4" id="KW-1185">Reference proteome</keyword>
<evidence type="ECO:0000313" key="4">
    <source>
        <dbReference type="Proteomes" id="UP000319731"/>
    </source>
</evidence>
<dbReference type="InterPro" id="IPR043502">
    <property type="entry name" value="DNA/RNA_pol_sf"/>
</dbReference>
<reference evidence="3 4" key="1">
    <citation type="journal article" date="2019" name="Sci. Rep.">
        <title>Comparative genomics of chytrid fungi reveal insights into the obligate biotrophic and pathogenic lifestyle of Synchytrium endobioticum.</title>
        <authorList>
            <person name="van de Vossenberg B.T.L.H."/>
            <person name="Warris S."/>
            <person name="Nguyen H.D.T."/>
            <person name="van Gent-Pelzer M.P.E."/>
            <person name="Joly D.L."/>
            <person name="van de Geest H.C."/>
            <person name="Bonants P.J.M."/>
            <person name="Smith D.S."/>
            <person name="Levesque C.A."/>
            <person name="van der Lee T.A.J."/>
        </authorList>
    </citation>
    <scope>NUCLEOTIDE SEQUENCE [LARGE SCALE GENOMIC DNA]</scope>
    <source>
        <strain evidence="3 4">JEL517</strain>
    </source>
</reference>
<name>A0A507BY22_9FUNG</name>
<dbReference type="Proteomes" id="UP000319731">
    <property type="component" value="Unassembled WGS sequence"/>
</dbReference>
<comment type="caution">
    <text evidence="3">The sequence shown here is derived from an EMBL/GenBank/DDBJ whole genome shotgun (WGS) entry which is preliminary data.</text>
</comment>